<reference evidence="2 3" key="1">
    <citation type="journal article" date="2016" name="Antonie Van Leeuwenhoek">
        <title>Bacillus depressus sp. nov., isolated from soil of a sunflower field.</title>
        <authorList>
            <person name="Wei X."/>
            <person name="Xin D."/>
            <person name="Xin Y."/>
            <person name="Zhang H."/>
            <person name="Wang T."/>
            <person name="Zhang J."/>
        </authorList>
    </citation>
    <scope>NUCLEOTIDE SEQUENCE [LARGE SCALE GENOMIC DNA]</scope>
    <source>
        <strain evidence="2 3">BZ1</strain>
    </source>
</reference>
<comment type="caution">
    <text evidence="2">The sequence shown here is derived from an EMBL/GenBank/DDBJ whole genome shotgun (WGS) entry which is preliminary data.</text>
</comment>
<gene>
    <name evidence="2" type="ORF">F7731_02775</name>
</gene>
<feature type="transmembrane region" description="Helical" evidence="1">
    <location>
        <begin position="13"/>
        <end position="35"/>
    </location>
</feature>
<dbReference type="EMBL" id="WBOS01000001">
    <property type="protein sequence ID" value="KAB2338501.1"/>
    <property type="molecule type" value="Genomic_DNA"/>
</dbReference>
<organism evidence="2 3">
    <name type="scientific">Cytobacillus depressus</name>
    <dbReference type="NCBI Taxonomy" id="1602942"/>
    <lineage>
        <taxon>Bacteria</taxon>
        <taxon>Bacillati</taxon>
        <taxon>Bacillota</taxon>
        <taxon>Bacilli</taxon>
        <taxon>Bacillales</taxon>
        <taxon>Bacillaceae</taxon>
        <taxon>Cytobacillus</taxon>
    </lineage>
</organism>
<dbReference type="RefSeq" id="WP_151533240.1">
    <property type="nucleotide sequence ID" value="NZ_WBOS01000001.1"/>
</dbReference>
<protein>
    <submittedName>
        <fullName evidence="2">Type II secretion system protein</fullName>
    </submittedName>
</protein>
<evidence type="ECO:0000313" key="3">
    <source>
        <dbReference type="Proteomes" id="UP000481030"/>
    </source>
</evidence>
<keyword evidence="1" id="KW-0812">Transmembrane</keyword>
<dbReference type="AlphaFoldDB" id="A0A6L3V9Y8"/>
<evidence type="ECO:0000256" key="1">
    <source>
        <dbReference type="SAM" id="Phobius"/>
    </source>
</evidence>
<dbReference type="OrthoDB" id="2928545at2"/>
<proteinExistence type="predicted"/>
<accession>A0A6L3V9Y8</accession>
<sequence length="112" mass="13093">MWKKNKGFFLPEMLLTLTAWLLIASIFFPLIMNLVNHSIRLQQDYEGTKVLYEALLQAKKEDRAPFSELIALNRTVYEISQEASGNRNGVEVCVKYVDVFKNDQQKCEKYEQ</sequence>
<keyword evidence="3" id="KW-1185">Reference proteome</keyword>
<evidence type="ECO:0000313" key="2">
    <source>
        <dbReference type="EMBL" id="KAB2338501.1"/>
    </source>
</evidence>
<dbReference type="Proteomes" id="UP000481030">
    <property type="component" value="Unassembled WGS sequence"/>
</dbReference>
<keyword evidence="1" id="KW-1133">Transmembrane helix</keyword>
<keyword evidence="1" id="KW-0472">Membrane</keyword>
<name>A0A6L3V9Y8_9BACI</name>